<evidence type="ECO:0000256" key="9">
    <source>
        <dbReference type="ARBA" id="ARBA00023002"/>
    </source>
</evidence>
<dbReference type="SUPFAM" id="SSF48264">
    <property type="entry name" value="Cytochrome P450"/>
    <property type="match status" value="2"/>
</dbReference>
<dbReference type="STRING" id="1077348.A0A2G8RSW4"/>
<dbReference type="GO" id="GO:0005506">
    <property type="term" value="F:iron ion binding"/>
    <property type="evidence" value="ECO:0007669"/>
    <property type="project" value="InterPro"/>
</dbReference>
<dbReference type="OrthoDB" id="2789670at2759"/>
<evidence type="ECO:0000256" key="5">
    <source>
        <dbReference type="ARBA" id="ARBA00022617"/>
    </source>
</evidence>
<protein>
    <submittedName>
        <fullName evidence="15">Cytochrome P450</fullName>
    </submittedName>
</protein>
<dbReference type="InterPro" id="IPR036396">
    <property type="entry name" value="Cyt_P450_sf"/>
</dbReference>
<keyword evidence="16" id="KW-1185">Reference proteome</keyword>
<dbReference type="PANTHER" id="PTHR46300">
    <property type="entry name" value="P450, PUTATIVE (EUROFUNG)-RELATED-RELATED"/>
    <property type="match status" value="1"/>
</dbReference>
<keyword evidence="6 14" id="KW-0812">Transmembrane</keyword>
<accession>A0A2G8RSW4</accession>
<dbReference type="GO" id="GO:0016020">
    <property type="term" value="C:membrane"/>
    <property type="evidence" value="ECO:0007669"/>
    <property type="project" value="UniProtKB-SubCell"/>
</dbReference>
<comment type="pathway">
    <text evidence="3">Secondary metabolite biosynthesis.</text>
</comment>
<keyword evidence="11" id="KW-0503">Monooxygenase</keyword>
<dbReference type="Gene3D" id="1.10.630.10">
    <property type="entry name" value="Cytochrome P450"/>
    <property type="match status" value="1"/>
</dbReference>
<dbReference type="Pfam" id="PF00067">
    <property type="entry name" value="p450"/>
    <property type="match status" value="1"/>
</dbReference>
<feature type="binding site" description="axial binding residue" evidence="13">
    <location>
        <position position="452"/>
    </location>
    <ligand>
        <name>heme</name>
        <dbReference type="ChEBI" id="CHEBI:30413"/>
    </ligand>
    <ligandPart>
        <name>Fe</name>
        <dbReference type="ChEBI" id="CHEBI:18248"/>
    </ligandPart>
</feature>
<evidence type="ECO:0000313" key="15">
    <source>
        <dbReference type="EMBL" id="PIL24606.1"/>
    </source>
</evidence>
<dbReference type="PRINTS" id="PR00463">
    <property type="entry name" value="EP450I"/>
</dbReference>
<dbReference type="InterPro" id="IPR002401">
    <property type="entry name" value="Cyt_P450_E_grp-I"/>
</dbReference>
<dbReference type="InterPro" id="IPR050364">
    <property type="entry name" value="Cytochrome_P450_fung"/>
</dbReference>
<evidence type="ECO:0000256" key="12">
    <source>
        <dbReference type="ARBA" id="ARBA00023136"/>
    </source>
</evidence>
<evidence type="ECO:0000256" key="1">
    <source>
        <dbReference type="ARBA" id="ARBA00001971"/>
    </source>
</evidence>
<evidence type="ECO:0000313" key="16">
    <source>
        <dbReference type="Proteomes" id="UP000230002"/>
    </source>
</evidence>
<dbReference type="GO" id="GO:0016705">
    <property type="term" value="F:oxidoreductase activity, acting on paired donors, with incorporation or reduction of molecular oxygen"/>
    <property type="evidence" value="ECO:0007669"/>
    <property type="project" value="InterPro"/>
</dbReference>
<evidence type="ECO:0000256" key="14">
    <source>
        <dbReference type="SAM" id="Phobius"/>
    </source>
</evidence>
<comment type="cofactor">
    <cofactor evidence="1 13">
        <name>heme</name>
        <dbReference type="ChEBI" id="CHEBI:30413"/>
    </cofactor>
</comment>
<evidence type="ECO:0000256" key="8">
    <source>
        <dbReference type="ARBA" id="ARBA00022989"/>
    </source>
</evidence>
<dbReference type="Proteomes" id="UP000230002">
    <property type="component" value="Unassembled WGS sequence"/>
</dbReference>
<feature type="transmembrane region" description="Helical" evidence="14">
    <location>
        <begin position="6"/>
        <end position="24"/>
    </location>
</feature>
<reference evidence="15 16" key="1">
    <citation type="journal article" date="2015" name="Sci. Rep.">
        <title>Chromosome-level genome map provides insights into diverse defense mechanisms in the medicinal fungus Ganoderma sinense.</title>
        <authorList>
            <person name="Zhu Y."/>
            <person name="Xu J."/>
            <person name="Sun C."/>
            <person name="Zhou S."/>
            <person name="Xu H."/>
            <person name="Nelson D.R."/>
            <person name="Qian J."/>
            <person name="Song J."/>
            <person name="Luo H."/>
            <person name="Xiang L."/>
            <person name="Li Y."/>
            <person name="Xu Z."/>
            <person name="Ji A."/>
            <person name="Wang L."/>
            <person name="Lu S."/>
            <person name="Hayward A."/>
            <person name="Sun W."/>
            <person name="Li X."/>
            <person name="Schwartz D.C."/>
            <person name="Wang Y."/>
            <person name="Chen S."/>
        </authorList>
    </citation>
    <scope>NUCLEOTIDE SEQUENCE [LARGE SCALE GENOMIC DNA]</scope>
    <source>
        <strain evidence="15 16">ZZ0214-1</strain>
    </source>
</reference>
<keyword evidence="7 13" id="KW-0479">Metal-binding</keyword>
<dbReference type="InterPro" id="IPR001128">
    <property type="entry name" value="Cyt_P450"/>
</dbReference>
<organism evidence="15 16">
    <name type="scientific">Ganoderma sinense ZZ0214-1</name>
    <dbReference type="NCBI Taxonomy" id="1077348"/>
    <lineage>
        <taxon>Eukaryota</taxon>
        <taxon>Fungi</taxon>
        <taxon>Dikarya</taxon>
        <taxon>Basidiomycota</taxon>
        <taxon>Agaricomycotina</taxon>
        <taxon>Agaricomycetes</taxon>
        <taxon>Polyporales</taxon>
        <taxon>Polyporaceae</taxon>
        <taxon>Ganoderma</taxon>
    </lineage>
</organism>
<dbReference type="AlphaFoldDB" id="A0A2G8RSW4"/>
<evidence type="ECO:0000256" key="6">
    <source>
        <dbReference type="ARBA" id="ARBA00022692"/>
    </source>
</evidence>
<keyword evidence="5 13" id="KW-0349">Heme</keyword>
<evidence type="ECO:0000256" key="11">
    <source>
        <dbReference type="ARBA" id="ARBA00023033"/>
    </source>
</evidence>
<dbReference type="EMBL" id="AYKW01000056">
    <property type="protein sequence ID" value="PIL24606.1"/>
    <property type="molecule type" value="Genomic_DNA"/>
</dbReference>
<evidence type="ECO:0000256" key="10">
    <source>
        <dbReference type="ARBA" id="ARBA00023004"/>
    </source>
</evidence>
<evidence type="ECO:0000256" key="7">
    <source>
        <dbReference type="ARBA" id="ARBA00022723"/>
    </source>
</evidence>
<evidence type="ECO:0000256" key="3">
    <source>
        <dbReference type="ARBA" id="ARBA00005179"/>
    </source>
</evidence>
<gene>
    <name evidence="15" type="ORF">GSI_12490</name>
</gene>
<proteinExistence type="inferred from homology"/>
<sequence>MESYPSTVLQVAVACLVVLLVFVLRRSGHDTRVYPPGPPRRLLVGNLRDIPSGGYEWESYREIAKKCGSDVVYLTALGTKLLVLSSFEAARDLLDRKGAIYSSRPRLVMINELMGWDWSLILMPYGRPFQAYRKTIQQEFQHSVVASSYRPIIVKESLSLVSRLSQTPADLSKHLKQMAGAVIMMVTYGHQVTSAEDEFVALAEAVRENDEKTPGSNLVDVIPVLKYVPAWFPGAGFKRAALYARKLAWDMRYVPFQAVKAHIASGTCRDSVVSRLLQSDSPLDDVDKDEFAMNSGGVVYSGGLHLSWGRYAALLNFFLAMTWYPEVQQRGQKELDEVVGRDRLPTFEDRDRLPYISNIVKETLRWKAASPLALPPPTVSPTHPLRMIRTEGCTYPRGQQLSPTYPPCSTMKRCTRIRLSSSPSDMKQGPGHQPENRTLHVLRSASVGGAICPGRFFADESVWLTVALALHVFDILNPEGAPSKVEWCSGLVSLPSDFPCMLSPRFPSAVDLVSSAEM</sequence>
<comment type="caution">
    <text evidence="15">The sequence shown here is derived from an EMBL/GenBank/DDBJ whole genome shotgun (WGS) entry which is preliminary data.</text>
</comment>
<dbReference type="GO" id="GO:0020037">
    <property type="term" value="F:heme binding"/>
    <property type="evidence" value="ECO:0007669"/>
    <property type="project" value="InterPro"/>
</dbReference>
<evidence type="ECO:0000256" key="4">
    <source>
        <dbReference type="ARBA" id="ARBA00010617"/>
    </source>
</evidence>
<keyword evidence="10 13" id="KW-0408">Iron</keyword>
<keyword evidence="9" id="KW-0560">Oxidoreductase</keyword>
<comment type="similarity">
    <text evidence="4">Belongs to the cytochrome P450 family.</text>
</comment>
<dbReference type="PANTHER" id="PTHR46300:SF7">
    <property type="entry name" value="P450, PUTATIVE (EUROFUNG)-RELATED"/>
    <property type="match status" value="1"/>
</dbReference>
<evidence type="ECO:0000256" key="2">
    <source>
        <dbReference type="ARBA" id="ARBA00004167"/>
    </source>
</evidence>
<name>A0A2G8RSW4_9APHY</name>
<keyword evidence="12 14" id="KW-0472">Membrane</keyword>
<dbReference type="GO" id="GO:0004497">
    <property type="term" value="F:monooxygenase activity"/>
    <property type="evidence" value="ECO:0007669"/>
    <property type="project" value="UniProtKB-KW"/>
</dbReference>
<keyword evidence="8 14" id="KW-1133">Transmembrane helix</keyword>
<comment type="subcellular location">
    <subcellularLocation>
        <location evidence="2">Membrane</location>
        <topology evidence="2">Single-pass membrane protein</topology>
    </subcellularLocation>
</comment>
<evidence type="ECO:0000256" key="13">
    <source>
        <dbReference type="PIRSR" id="PIRSR602401-1"/>
    </source>
</evidence>